<protein>
    <recommendedName>
        <fullName evidence="4">MADF domain-containing protein</fullName>
    </recommendedName>
</protein>
<reference evidence="2 3" key="1">
    <citation type="submission" date="2019-08" db="EMBL/GenBank/DDBJ databases">
        <authorList>
            <person name="Alioto T."/>
            <person name="Alioto T."/>
            <person name="Gomez Garrido J."/>
        </authorList>
    </citation>
    <scope>NUCLEOTIDE SEQUENCE [LARGE SCALE GENOMIC DNA]</scope>
</reference>
<keyword evidence="3" id="KW-1185">Reference proteome</keyword>
<dbReference type="OrthoDB" id="10071528at2759"/>
<feature type="non-terminal residue" evidence="2">
    <location>
        <position position="258"/>
    </location>
</feature>
<feature type="compositionally biased region" description="Polar residues" evidence="1">
    <location>
        <begin position="228"/>
        <end position="241"/>
    </location>
</feature>
<dbReference type="Proteomes" id="UP000325440">
    <property type="component" value="Unassembled WGS sequence"/>
</dbReference>
<accession>A0A5E4N596</accession>
<gene>
    <name evidence="2" type="ORF">CINCED_3A017035</name>
</gene>
<proteinExistence type="predicted"/>
<feature type="region of interest" description="Disordered" evidence="1">
    <location>
        <begin position="79"/>
        <end position="108"/>
    </location>
</feature>
<evidence type="ECO:0000313" key="3">
    <source>
        <dbReference type="Proteomes" id="UP000325440"/>
    </source>
</evidence>
<feature type="region of interest" description="Disordered" evidence="1">
    <location>
        <begin position="225"/>
        <end position="258"/>
    </location>
</feature>
<dbReference type="EMBL" id="CABPRJ010001636">
    <property type="protein sequence ID" value="VVC39101.1"/>
    <property type="molecule type" value="Genomic_DNA"/>
</dbReference>
<organism evidence="2 3">
    <name type="scientific">Cinara cedri</name>
    <dbReference type="NCBI Taxonomy" id="506608"/>
    <lineage>
        <taxon>Eukaryota</taxon>
        <taxon>Metazoa</taxon>
        <taxon>Ecdysozoa</taxon>
        <taxon>Arthropoda</taxon>
        <taxon>Hexapoda</taxon>
        <taxon>Insecta</taxon>
        <taxon>Pterygota</taxon>
        <taxon>Neoptera</taxon>
        <taxon>Paraneoptera</taxon>
        <taxon>Hemiptera</taxon>
        <taxon>Sternorrhyncha</taxon>
        <taxon>Aphidomorpha</taxon>
        <taxon>Aphidoidea</taxon>
        <taxon>Aphididae</taxon>
        <taxon>Lachninae</taxon>
        <taxon>Cinara</taxon>
    </lineage>
</organism>
<evidence type="ECO:0008006" key="4">
    <source>
        <dbReference type="Google" id="ProtNLM"/>
    </source>
</evidence>
<evidence type="ECO:0000313" key="2">
    <source>
        <dbReference type="EMBL" id="VVC39101.1"/>
    </source>
</evidence>
<name>A0A5E4N596_9HEMI</name>
<evidence type="ECO:0000256" key="1">
    <source>
        <dbReference type="SAM" id="MobiDB-lite"/>
    </source>
</evidence>
<dbReference type="AlphaFoldDB" id="A0A5E4N596"/>
<sequence>MDICKMIHPSFDTLSDKEKNEFGKNVIKKWNNERDNWMRCDKKIKEYNKSGSAAKPVQKYKFYEQMQFLNKIVGHRPTETNMPHAEDVEENPITSESPVPKKKMKKHLTEKDQLERRITRLVDSVEKDDQSRIMSFFSGIAPTIEKFNDADIVEFQYEVIKAMRNITQKTQTPYLQHGVPRNYYQNLSQPAQFHLSHPANVAPNINEDPRGIYRNYNVNESNKVHQYKTPNGKRSFSSTAEPSPESIRLLNLRQNQST</sequence>